<dbReference type="Pfam" id="PF01389">
    <property type="entry name" value="OmpA_membrane"/>
    <property type="match status" value="1"/>
</dbReference>
<dbReference type="Gene3D" id="2.40.160.20">
    <property type="match status" value="1"/>
</dbReference>
<dbReference type="EMBL" id="MTEJ01000151">
    <property type="protein sequence ID" value="OQX09178.1"/>
    <property type="molecule type" value="Genomic_DNA"/>
</dbReference>
<dbReference type="SUPFAM" id="SSF56925">
    <property type="entry name" value="OMPA-like"/>
    <property type="match status" value="1"/>
</dbReference>
<accession>A0A1Y1QMB8</accession>
<comment type="similarity">
    <text evidence="1">Belongs to the outer membrane OOP (TC 1.B.6) superfamily. OmpA family.</text>
</comment>
<feature type="domain" description="Outer membrane protein OmpA-like transmembrane" evidence="4">
    <location>
        <begin position="27"/>
        <end position="203"/>
    </location>
</feature>
<keyword evidence="2" id="KW-0626">Porin</keyword>
<dbReference type="GO" id="GO:0046930">
    <property type="term" value="C:pore complex"/>
    <property type="evidence" value="ECO:0007669"/>
    <property type="project" value="UniProtKB-KW"/>
</dbReference>
<reference evidence="5 6" key="1">
    <citation type="submission" date="2017-01" db="EMBL/GenBank/DDBJ databases">
        <title>Novel large sulfur bacteria in the metagenomes of groundwater-fed chemosynthetic microbial mats in the Lake Huron basin.</title>
        <authorList>
            <person name="Sharrar A.M."/>
            <person name="Flood B.E."/>
            <person name="Bailey J.V."/>
            <person name="Jones D.S."/>
            <person name="Biddanda B."/>
            <person name="Ruberg S.A."/>
            <person name="Marcus D.N."/>
            <person name="Dick G.J."/>
        </authorList>
    </citation>
    <scope>NUCLEOTIDE SEQUENCE [LARGE SCALE GENOMIC DNA]</scope>
    <source>
        <strain evidence="5">A8</strain>
    </source>
</reference>
<proteinExistence type="inferred from homology"/>
<keyword evidence="2" id="KW-0813">Transport</keyword>
<feature type="signal peptide" evidence="3">
    <location>
        <begin position="1"/>
        <end position="20"/>
    </location>
</feature>
<name>A0A1Y1QMB8_9GAMM</name>
<evidence type="ECO:0000313" key="6">
    <source>
        <dbReference type="Proteomes" id="UP000192491"/>
    </source>
</evidence>
<evidence type="ECO:0000256" key="2">
    <source>
        <dbReference type="ARBA" id="ARBA00023114"/>
    </source>
</evidence>
<evidence type="ECO:0000259" key="4">
    <source>
        <dbReference type="Pfam" id="PF01389"/>
    </source>
</evidence>
<keyword evidence="2" id="KW-0406">Ion transport</keyword>
<evidence type="ECO:0000256" key="1">
    <source>
        <dbReference type="ARBA" id="ARBA00005710"/>
    </source>
</evidence>
<organism evidence="5 6">
    <name type="scientific">Thiothrix lacustris</name>
    <dbReference type="NCBI Taxonomy" id="525917"/>
    <lineage>
        <taxon>Bacteria</taxon>
        <taxon>Pseudomonadati</taxon>
        <taxon>Pseudomonadota</taxon>
        <taxon>Gammaproteobacteria</taxon>
        <taxon>Thiotrichales</taxon>
        <taxon>Thiotrichaceae</taxon>
        <taxon>Thiothrix</taxon>
    </lineage>
</organism>
<feature type="chain" id="PRO_5012824387" description="Outer membrane protein OmpA-like transmembrane domain-containing protein" evidence="3">
    <location>
        <begin position="21"/>
        <end position="234"/>
    </location>
</feature>
<sequence length="234" mass="25274">MKKFLVVNAGLAALMGSSMAEAGFSPYYAGAAIGASQNNGTEAQFCDECTGSQFTMHKKNTGGANVHKVYAGANLNPVFGVEAEYASLGDTYAIDMYRPEFGIPGGRAENAKARQKTRGIGVSAKANRRITRKTSVYGKAGAFAWETKNSMDYTNLDGINERYKSTDRGVSPTIGLGVEHEVTDNISIRVGWDRTFDTGSSDRFLELDANKNVVDLHSVKTDTDMIYVGATFNF</sequence>
<comment type="caution">
    <text evidence="5">The sequence shown here is derived from an EMBL/GenBank/DDBJ whole genome shotgun (WGS) entry which is preliminary data.</text>
</comment>
<evidence type="ECO:0000313" key="5">
    <source>
        <dbReference type="EMBL" id="OQX09178.1"/>
    </source>
</evidence>
<dbReference type="AlphaFoldDB" id="A0A1Y1QMB8"/>
<dbReference type="Proteomes" id="UP000192491">
    <property type="component" value="Unassembled WGS sequence"/>
</dbReference>
<dbReference type="GO" id="GO:0009279">
    <property type="term" value="C:cell outer membrane"/>
    <property type="evidence" value="ECO:0007669"/>
    <property type="project" value="InterPro"/>
</dbReference>
<dbReference type="InterPro" id="IPR000498">
    <property type="entry name" value="OmpA-like_TM_dom"/>
</dbReference>
<gene>
    <name evidence="5" type="ORF">BWK73_23410</name>
</gene>
<keyword evidence="2" id="KW-0812">Transmembrane</keyword>
<keyword evidence="3" id="KW-0732">Signal</keyword>
<protein>
    <recommendedName>
        <fullName evidence="4">Outer membrane protein OmpA-like transmembrane domain-containing protein</fullName>
    </recommendedName>
</protein>
<dbReference type="GO" id="GO:0015288">
    <property type="term" value="F:porin activity"/>
    <property type="evidence" value="ECO:0007669"/>
    <property type="project" value="UniProtKB-KW"/>
</dbReference>
<dbReference type="InterPro" id="IPR011250">
    <property type="entry name" value="OMP/PagP_B-barrel"/>
</dbReference>
<evidence type="ECO:0000256" key="3">
    <source>
        <dbReference type="SAM" id="SignalP"/>
    </source>
</evidence>